<evidence type="ECO:0000256" key="1">
    <source>
        <dbReference type="SAM" id="MobiDB-lite"/>
    </source>
</evidence>
<protein>
    <submittedName>
        <fullName evidence="2">Uncharacterized protein</fullName>
    </submittedName>
</protein>
<dbReference type="EMBL" id="KV417348">
    <property type="protein sequence ID" value="KZO90207.1"/>
    <property type="molecule type" value="Genomic_DNA"/>
</dbReference>
<dbReference type="AlphaFoldDB" id="A0A167G605"/>
<gene>
    <name evidence="2" type="ORF">CALVIDRAFT_411354</name>
</gene>
<organism evidence="2 3">
    <name type="scientific">Calocera viscosa (strain TUFC12733)</name>
    <dbReference type="NCBI Taxonomy" id="1330018"/>
    <lineage>
        <taxon>Eukaryota</taxon>
        <taxon>Fungi</taxon>
        <taxon>Dikarya</taxon>
        <taxon>Basidiomycota</taxon>
        <taxon>Agaricomycotina</taxon>
        <taxon>Dacrymycetes</taxon>
        <taxon>Dacrymycetales</taxon>
        <taxon>Dacrymycetaceae</taxon>
        <taxon>Calocera</taxon>
    </lineage>
</organism>
<name>A0A167G605_CALVF</name>
<proteinExistence type="predicted"/>
<keyword evidence="3" id="KW-1185">Reference proteome</keyword>
<accession>A0A167G605</accession>
<sequence>MITSRKQKIEDSPERLFRTLASLKPGYGTRRELRSEKSMPTVGRIGVHDCLEALQGVLHDRFSAGEHLLLKRLHRAVQPVLVGSLEHIEVRASASSIPSATAIFTPSPANGGIKCAASPMSVSPFMCSQRNSSGGSMYRGRTATRSKYKSTRSSSAVASVHKECPIPTQTAARESQLIPQFRCHVSAQRIEKYPRTRSPEFRWTNMPLLSLNAIRLPCPTKARMRGILLYTPERRTSIIVTPE</sequence>
<evidence type="ECO:0000313" key="3">
    <source>
        <dbReference type="Proteomes" id="UP000076738"/>
    </source>
</evidence>
<evidence type="ECO:0000313" key="2">
    <source>
        <dbReference type="EMBL" id="KZO90207.1"/>
    </source>
</evidence>
<reference evidence="2 3" key="1">
    <citation type="journal article" date="2016" name="Mol. Biol. Evol.">
        <title>Comparative Genomics of Early-Diverging Mushroom-Forming Fungi Provides Insights into the Origins of Lignocellulose Decay Capabilities.</title>
        <authorList>
            <person name="Nagy L.G."/>
            <person name="Riley R."/>
            <person name="Tritt A."/>
            <person name="Adam C."/>
            <person name="Daum C."/>
            <person name="Floudas D."/>
            <person name="Sun H."/>
            <person name="Yadav J.S."/>
            <person name="Pangilinan J."/>
            <person name="Larsson K.H."/>
            <person name="Matsuura K."/>
            <person name="Barry K."/>
            <person name="Labutti K."/>
            <person name="Kuo R."/>
            <person name="Ohm R.A."/>
            <person name="Bhattacharya S.S."/>
            <person name="Shirouzu T."/>
            <person name="Yoshinaga Y."/>
            <person name="Martin F.M."/>
            <person name="Grigoriev I.V."/>
            <person name="Hibbett D.S."/>
        </authorList>
    </citation>
    <scope>NUCLEOTIDE SEQUENCE [LARGE SCALE GENOMIC DNA]</scope>
    <source>
        <strain evidence="2 3">TUFC12733</strain>
    </source>
</reference>
<dbReference type="Proteomes" id="UP000076738">
    <property type="component" value="Unassembled WGS sequence"/>
</dbReference>
<feature type="region of interest" description="Disordered" evidence="1">
    <location>
        <begin position="133"/>
        <end position="154"/>
    </location>
</feature>